<dbReference type="InterPro" id="IPR008993">
    <property type="entry name" value="TIMP-like_OB-fold"/>
</dbReference>
<dbReference type="RefSeq" id="WP_386811853.1">
    <property type="nucleotide sequence ID" value="NZ_JBHTIH010000003.1"/>
</dbReference>
<gene>
    <name evidence="2" type="ORF">ACFQZQ_06100</name>
</gene>
<dbReference type="PROSITE" id="PS51257">
    <property type="entry name" value="PROKAR_LIPOPROTEIN"/>
    <property type="match status" value="1"/>
</dbReference>
<keyword evidence="1" id="KW-0732">Signal</keyword>
<dbReference type="Proteomes" id="UP001597090">
    <property type="component" value="Unassembled WGS sequence"/>
</dbReference>
<keyword evidence="3" id="KW-1185">Reference proteome</keyword>
<name>A0ABW2YKB4_9GAMM</name>
<reference evidence="3" key="1">
    <citation type="journal article" date="2019" name="Int. J. Syst. Evol. Microbiol.">
        <title>The Global Catalogue of Microorganisms (GCM) 10K type strain sequencing project: providing services to taxonomists for standard genome sequencing and annotation.</title>
        <authorList>
            <consortium name="The Broad Institute Genomics Platform"/>
            <consortium name="The Broad Institute Genome Sequencing Center for Infectious Disease"/>
            <person name="Wu L."/>
            <person name="Ma J."/>
        </authorList>
    </citation>
    <scope>NUCLEOTIDE SEQUENCE [LARGE SCALE GENOMIC DNA]</scope>
    <source>
        <strain evidence="3">CCUG 55491</strain>
    </source>
</reference>
<feature type="signal peptide" evidence="1">
    <location>
        <begin position="1"/>
        <end position="21"/>
    </location>
</feature>
<dbReference type="Gene3D" id="2.40.50.120">
    <property type="match status" value="1"/>
</dbReference>
<proteinExistence type="predicted"/>
<protein>
    <recommendedName>
        <fullName evidence="4">Lipoprotein</fullName>
    </recommendedName>
</protein>
<sequence>MKRRLAMILLGVCFTPLGAAACSCIPPGTVPQEKARSTRVFLGRVTAIEERTPQMDRGWLAVTIDWVKRQFAAERPLGDRDHPYNRVSFSVTQTFKGAPVQQLQLATGTGRGDCGYLFQTGRHYVVYAHGADSALSAGICSLTGPAADPRSGLAILRAGAGR</sequence>
<organism evidence="2 3">
    <name type="scientific">Lysobacter koreensis</name>
    <dbReference type="NCBI Taxonomy" id="266122"/>
    <lineage>
        <taxon>Bacteria</taxon>
        <taxon>Pseudomonadati</taxon>
        <taxon>Pseudomonadota</taxon>
        <taxon>Gammaproteobacteria</taxon>
        <taxon>Lysobacterales</taxon>
        <taxon>Lysobacteraceae</taxon>
        <taxon>Lysobacter</taxon>
    </lineage>
</organism>
<accession>A0ABW2YKB4</accession>
<feature type="chain" id="PRO_5047304896" description="Lipoprotein" evidence="1">
    <location>
        <begin position="22"/>
        <end position="162"/>
    </location>
</feature>
<comment type="caution">
    <text evidence="2">The sequence shown here is derived from an EMBL/GenBank/DDBJ whole genome shotgun (WGS) entry which is preliminary data.</text>
</comment>
<evidence type="ECO:0000313" key="2">
    <source>
        <dbReference type="EMBL" id="MFD0738849.1"/>
    </source>
</evidence>
<dbReference type="SUPFAM" id="SSF50242">
    <property type="entry name" value="TIMP-like"/>
    <property type="match status" value="1"/>
</dbReference>
<evidence type="ECO:0008006" key="4">
    <source>
        <dbReference type="Google" id="ProtNLM"/>
    </source>
</evidence>
<dbReference type="EMBL" id="JBHTIH010000003">
    <property type="protein sequence ID" value="MFD0738849.1"/>
    <property type="molecule type" value="Genomic_DNA"/>
</dbReference>
<evidence type="ECO:0000256" key="1">
    <source>
        <dbReference type="SAM" id="SignalP"/>
    </source>
</evidence>
<evidence type="ECO:0000313" key="3">
    <source>
        <dbReference type="Proteomes" id="UP001597090"/>
    </source>
</evidence>